<accession>A0A6A5BJI9</accession>
<dbReference type="OrthoDB" id="428734at2759"/>
<name>A0A6A5BJI9_NAEFO</name>
<evidence type="ECO:0000256" key="1">
    <source>
        <dbReference type="SAM" id="MobiDB-lite"/>
    </source>
</evidence>
<dbReference type="InterPro" id="IPR036691">
    <property type="entry name" value="Endo/exonu/phosph_ase_sf"/>
</dbReference>
<organism evidence="3 4">
    <name type="scientific">Naegleria fowleri</name>
    <name type="common">Brain eating amoeba</name>
    <dbReference type="NCBI Taxonomy" id="5763"/>
    <lineage>
        <taxon>Eukaryota</taxon>
        <taxon>Discoba</taxon>
        <taxon>Heterolobosea</taxon>
        <taxon>Tetramitia</taxon>
        <taxon>Eutetramitia</taxon>
        <taxon>Vahlkampfiidae</taxon>
        <taxon>Naegleria</taxon>
    </lineage>
</organism>
<dbReference type="VEuPathDB" id="AmoebaDB:NfTy_075380"/>
<protein>
    <recommendedName>
        <fullName evidence="2">Endonuclease/exonuclease/phosphatase domain-containing protein</fullName>
    </recommendedName>
</protein>
<evidence type="ECO:0000313" key="3">
    <source>
        <dbReference type="EMBL" id="KAF0974194.1"/>
    </source>
</evidence>
<dbReference type="VEuPathDB" id="AmoebaDB:NF0045210"/>
<dbReference type="Pfam" id="PF03372">
    <property type="entry name" value="Exo_endo_phos"/>
    <property type="match status" value="1"/>
</dbReference>
<dbReference type="PANTHER" id="PTHR12121:SF36">
    <property type="entry name" value="ENDONUCLEASE_EXONUCLEASE_PHOSPHATASE DOMAIN-CONTAINING PROTEIN"/>
    <property type="match status" value="1"/>
</dbReference>
<dbReference type="InterPro" id="IPR050410">
    <property type="entry name" value="CCR4/nocturin_mRNA_transcr"/>
</dbReference>
<dbReference type="SUPFAM" id="SSF56219">
    <property type="entry name" value="DNase I-like"/>
    <property type="match status" value="1"/>
</dbReference>
<dbReference type="GeneID" id="68114022"/>
<dbReference type="Gene3D" id="3.60.10.10">
    <property type="entry name" value="Endonuclease/exonuclease/phosphatase"/>
    <property type="match status" value="1"/>
</dbReference>
<evidence type="ECO:0000313" key="4">
    <source>
        <dbReference type="Proteomes" id="UP000444721"/>
    </source>
</evidence>
<sequence length="502" mass="60023">MTSHTFQGYARRWIHHHDHLHPHHHLHQQHHPHHHYYLYPHTNGSSSVGSSSHFFQCSDHPISTHDDHCHHEQDSNKFKFTLLTYNILAQSLFNRKEGMPYCTKRCASWSHRRENLFREIQEYNADIICLQECDKFEEFWKEKLQSLGYETYFDYQYNPSKEFRPFSYGLAFGFKSEKFNMLERDLVLMKQELLGQHDHNKHSSPKEMSELEKEEIRHSGNIAQVFALQSKEFVNEGLLITNTHLYWRPESNYVRLRQLMLMIRHTLKIFKRHKDFAIISCGDFNATPTSFPYKLMTLPGRVLNERLETEIHGDLTQHGMDFSKLTEENIDKYFSNVEFCEEKVKEDYKSIIQNKNESGEYSEEELEDYLSVERDKRKESIRELVSYFSKHFPSFISLYSFYGILNPEDHAKMKVHDKWNHGEVYYTMFTPEFKSTLDYIFLWNTTKPRFRLTKLLSIPTPEELKIGDEEEAKLPNEKHSSDHISLMVELESTREEEEKQLP</sequence>
<comment type="caution">
    <text evidence="3">The sequence shown here is derived from an EMBL/GenBank/DDBJ whole genome shotgun (WGS) entry which is preliminary data.</text>
</comment>
<feature type="domain" description="Endonuclease/exonuclease/phosphatase" evidence="2">
    <location>
        <begin position="83"/>
        <end position="454"/>
    </location>
</feature>
<evidence type="ECO:0000259" key="2">
    <source>
        <dbReference type="Pfam" id="PF03372"/>
    </source>
</evidence>
<keyword evidence="4" id="KW-1185">Reference proteome</keyword>
<dbReference type="Proteomes" id="UP000444721">
    <property type="component" value="Unassembled WGS sequence"/>
</dbReference>
<feature type="compositionally biased region" description="Basic and acidic residues" evidence="1">
    <location>
        <begin position="468"/>
        <end position="482"/>
    </location>
</feature>
<feature type="compositionally biased region" description="Basic and acidic residues" evidence="1">
    <location>
        <begin position="491"/>
        <end position="502"/>
    </location>
</feature>
<dbReference type="VEuPathDB" id="AmoebaDB:FDP41_006804"/>
<dbReference type="RefSeq" id="XP_044558907.1">
    <property type="nucleotide sequence ID" value="XM_044710479.1"/>
</dbReference>
<dbReference type="PANTHER" id="PTHR12121">
    <property type="entry name" value="CARBON CATABOLITE REPRESSOR PROTEIN 4"/>
    <property type="match status" value="1"/>
</dbReference>
<dbReference type="AlphaFoldDB" id="A0A6A5BJI9"/>
<gene>
    <name evidence="3" type="ORF">FDP41_006804</name>
</gene>
<feature type="region of interest" description="Disordered" evidence="1">
    <location>
        <begin position="468"/>
        <end position="502"/>
    </location>
</feature>
<proteinExistence type="predicted"/>
<dbReference type="InterPro" id="IPR005135">
    <property type="entry name" value="Endo/exonuclease/phosphatase"/>
</dbReference>
<dbReference type="EMBL" id="VFQX01000053">
    <property type="protein sequence ID" value="KAF0974194.1"/>
    <property type="molecule type" value="Genomic_DNA"/>
</dbReference>
<reference evidence="3 4" key="1">
    <citation type="journal article" date="2019" name="Sci. Rep.">
        <title>Nanopore sequencing improves the draft genome of the human pathogenic amoeba Naegleria fowleri.</title>
        <authorList>
            <person name="Liechti N."/>
            <person name="Schurch N."/>
            <person name="Bruggmann R."/>
            <person name="Wittwer M."/>
        </authorList>
    </citation>
    <scope>NUCLEOTIDE SEQUENCE [LARGE SCALE GENOMIC DNA]</scope>
    <source>
        <strain evidence="3 4">ATCC 30894</strain>
    </source>
</reference>
<dbReference type="GO" id="GO:0000175">
    <property type="term" value="F:3'-5'-RNA exonuclease activity"/>
    <property type="evidence" value="ECO:0007669"/>
    <property type="project" value="TreeGrafter"/>
</dbReference>
<dbReference type="OMA" id="QISICNT"/>